<name>A0A1W0ATC4_9NOCA</name>
<evidence type="ECO:0000313" key="20">
    <source>
        <dbReference type="Proteomes" id="UP000188836"/>
    </source>
</evidence>
<evidence type="ECO:0000256" key="5">
    <source>
        <dbReference type="ARBA" id="ARBA00023002"/>
    </source>
</evidence>
<dbReference type="Pfam" id="PF19298">
    <property type="entry name" value="KshA_C"/>
    <property type="match status" value="1"/>
</dbReference>
<proteinExistence type="predicted"/>
<evidence type="ECO:0000256" key="3">
    <source>
        <dbReference type="ARBA" id="ARBA00022723"/>
    </source>
</evidence>
<dbReference type="Gene3D" id="3.90.380.10">
    <property type="entry name" value="Naphthalene 1,2-dioxygenase Alpha Subunit, Chain A, domain 1"/>
    <property type="match status" value="1"/>
</dbReference>
<dbReference type="InterPro" id="IPR036922">
    <property type="entry name" value="Rieske_2Fe-2S_sf"/>
</dbReference>
<dbReference type="PROSITE" id="PS51296">
    <property type="entry name" value="RIESKE"/>
    <property type="match status" value="1"/>
</dbReference>
<comment type="cofactor">
    <cofactor evidence="1">
        <name>Fe cation</name>
        <dbReference type="ChEBI" id="CHEBI:24875"/>
    </cofactor>
</comment>
<evidence type="ECO:0000256" key="11">
    <source>
        <dbReference type="ARBA" id="ARBA00046982"/>
    </source>
</evidence>
<evidence type="ECO:0000256" key="14">
    <source>
        <dbReference type="ARBA" id="ARBA00069452"/>
    </source>
</evidence>
<evidence type="ECO:0000256" key="1">
    <source>
        <dbReference type="ARBA" id="ARBA00001962"/>
    </source>
</evidence>
<dbReference type="InterPro" id="IPR017941">
    <property type="entry name" value="Rieske_2Fe-2S"/>
</dbReference>
<evidence type="ECO:0000256" key="2">
    <source>
        <dbReference type="ARBA" id="ARBA00022714"/>
    </source>
</evidence>
<feature type="compositionally biased region" description="Low complexity" evidence="17">
    <location>
        <begin position="396"/>
        <end position="406"/>
    </location>
</feature>
<keyword evidence="8" id="KW-0443">Lipid metabolism</keyword>
<dbReference type="PANTHER" id="PTHR21266:SF60">
    <property type="entry name" value="3-KETOSTEROID-9-ALPHA-MONOOXYGENASE, OXYGENASE COMPONENT"/>
    <property type="match status" value="1"/>
</dbReference>
<reference evidence="19 20" key="1">
    <citation type="journal article" date="2016" name="Antonie Van Leeuwenhoek">
        <title>Nocardia donostiensis sp. nov., isolated from human respiratory specimens.</title>
        <authorList>
            <person name="Ercibengoa M."/>
            <person name="Bell M."/>
            <person name="Marimon J.M."/>
            <person name="Humrighouse B."/>
            <person name="Klenk H.P."/>
            <person name="Potter G."/>
            <person name="Perez-Trallero E."/>
        </authorList>
    </citation>
    <scope>NUCLEOTIDE SEQUENCE [LARGE SCALE GENOMIC DNA]</scope>
    <source>
        <strain evidence="19 20">X1655</strain>
    </source>
</reference>
<dbReference type="Proteomes" id="UP000188836">
    <property type="component" value="Unassembled WGS sequence"/>
</dbReference>
<organism evidence="19 20">
    <name type="scientific">Nocardia donostiensis</name>
    <dbReference type="NCBI Taxonomy" id="1538463"/>
    <lineage>
        <taxon>Bacteria</taxon>
        <taxon>Bacillati</taxon>
        <taxon>Actinomycetota</taxon>
        <taxon>Actinomycetes</taxon>
        <taxon>Mycobacteriales</taxon>
        <taxon>Nocardiaceae</taxon>
        <taxon>Nocardia</taxon>
    </lineage>
</organism>
<evidence type="ECO:0000256" key="4">
    <source>
        <dbReference type="ARBA" id="ARBA00022963"/>
    </source>
</evidence>
<keyword evidence="6" id="KW-0408">Iron</keyword>
<keyword evidence="3" id="KW-0479">Metal-binding</keyword>
<comment type="subunit">
    <text evidence="11">Homotrimer. The two-component system 3-ketosteroid-9-alpha-monooxygenase is composed of an oxygenase component KshA and a reductase component KshB.</text>
</comment>
<dbReference type="InterPro" id="IPR045605">
    <property type="entry name" value="KshA-like_C"/>
</dbReference>
<dbReference type="InterPro" id="IPR050584">
    <property type="entry name" value="Cholesterol_7-desaturase"/>
</dbReference>
<evidence type="ECO:0000259" key="18">
    <source>
        <dbReference type="PROSITE" id="PS51296"/>
    </source>
</evidence>
<evidence type="ECO:0000313" key="19">
    <source>
        <dbReference type="EMBL" id="ONM49539.1"/>
    </source>
</evidence>
<dbReference type="FunFam" id="3.90.380.10:FF:000004">
    <property type="entry name" value="3-ketosteroid-9-alpha-hydroxylase oxygenase subunit"/>
    <property type="match status" value="1"/>
</dbReference>
<dbReference type="PANTHER" id="PTHR21266">
    <property type="entry name" value="IRON-SULFUR DOMAIN CONTAINING PROTEIN"/>
    <property type="match status" value="1"/>
</dbReference>
<evidence type="ECO:0000256" key="6">
    <source>
        <dbReference type="ARBA" id="ARBA00023004"/>
    </source>
</evidence>
<dbReference type="GO" id="GO:0008203">
    <property type="term" value="P:cholesterol metabolic process"/>
    <property type="evidence" value="ECO:0007669"/>
    <property type="project" value="InterPro"/>
</dbReference>
<keyword evidence="7" id="KW-0411">Iron-sulfur</keyword>
<dbReference type="GO" id="GO:0051537">
    <property type="term" value="F:2 iron, 2 sulfur cluster binding"/>
    <property type="evidence" value="ECO:0007669"/>
    <property type="project" value="UniProtKB-KW"/>
</dbReference>
<evidence type="ECO:0000256" key="12">
    <source>
        <dbReference type="ARBA" id="ARBA00050368"/>
    </source>
</evidence>
<keyword evidence="5" id="KW-0560">Oxidoreductase</keyword>
<keyword evidence="9" id="KW-0753">Steroid metabolism</keyword>
<gene>
    <name evidence="19" type="ORF">B0T46_06700</name>
</gene>
<evidence type="ECO:0000256" key="16">
    <source>
        <dbReference type="ARBA" id="ARBA00079721"/>
    </source>
</evidence>
<feature type="region of interest" description="Disordered" evidence="17">
    <location>
        <begin position="382"/>
        <end position="406"/>
    </location>
</feature>
<evidence type="ECO:0000256" key="17">
    <source>
        <dbReference type="SAM" id="MobiDB-lite"/>
    </source>
</evidence>
<dbReference type="OrthoDB" id="5243643at2"/>
<dbReference type="RefSeq" id="WP_077115597.1">
    <property type="nucleotide sequence ID" value="NZ_LOKT01000013.1"/>
</dbReference>
<dbReference type="FunFam" id="2.102.10.10:FF:000012">
    <property type="entry name" value="3-ketosteroid-9-alpha-hydroxylase oxygenase subunit"/>
    <property type="match status" value="1"/>
</dbReference>
<dbReference type="GO" id="GO:0005506">
    <property type="term" value="F:iron ion binding"/>
    <property type="evidence" value="ECO:0007669"/>
    <property type="project" value="UniProtKB-ARBA"/>
</dbReference>
<dbReference type="GO" id="GO:0036200">
    <property type="term" value="F:3-ketosteroid 9-alpha-monooxygenase activity"/>
    <property type="evidence" value="ECO:0007669"/>
    <property type="project" value="UniProtKB-EC"/>
</dbReference>
<dbReference type="GO" id="GO:0016042">
    <property type="term" value="P:lipid catabolic process"/>
    <property type="evidence" value="ECO:0007669"/>
    <property type="project" value="UniProtKB-KW"/>
</dbReference>
<keyword evidence="20" id="KW-1185">Reference proteome</keyword>
<dbReference type="SUPFAM" id="SSF55961">
    <property type="entry name" value="Bet v1-like"/>
    <property type="match status" value="1"/>
</dbReference>
<dbReference type="EC" id="1.14.15.30" evidence="13"/>
<evidence type="ECO:0000256" key="15">
    <source>
        <dbReference type="ARBA" id="ARBA00075829"/>
    </source>
</evidence>
<protein>
    <recommendedName>
        <fullName evidence="14">3-ketosteroid-9-alpha-monooxygenase, oxygenase component</fullName>
        <ecNumber evidence="13">1.14.15.30</ecNumber>
    </recommendedName>
    <alternativeName>
        <fullName evidence="15">3-ketosteroid-9-alpha-hydroxylase, oxygenase component</fullName>
    </alternativeName>
    <alternativeName>
        <fullName evidence="16">Androsta-1,4-diene-3,17-dione 9-alpha-hydroxylase</fullName>
    </alternativeName>
    <alternativeName>
        <fullName evidence="10">Rieske-type oxygenase</fullName>
    </alternativeName>
</protein>
<dbReference type="CDD" id="cd03531">
    <property type="entry name" value="Rieske_RO_Alpha_KSH"/>
    <property type="match status" value="1"/>
</dbReference>
<evidence type="ECO:0000256" key="13">
    <source>
        <dbReference type="ARBA" id="ARBA00066793"/>
    </source>
</evidence>
<dbReference type="AlphaFoldDB" id="A0A1W0ATC4"/>
<comment type="caution">
    <text evidence="19">The sequence shown here is derived from an EMBL/GenBank/DDBJ whole genome shotgun (WGS) entry which is preliminary data.</text>
</comment>
<dbReference type="SUPFAM" id="SSF50022">
    <property type="entry name" value="ISP domain"/>
    <property type="match status" value="1"/>
</dbReference>
<dbReference type="Pfam" id="PF00355">
    <property type="entry name" value="Rieske"/>
    <property type="match status" value="1"/>
</dbReference>
<evidence type="ECO:0000256" key="7">
    <source>
        <dbReference type="ARBA" id="ARBA00023014"/>
    </source>
</evidence>
<accession>A0A1W0ATC4</accession>
<evidence type="ECO:0000256" key="9">
    <source>
        <dbReference type="ARBA" id="ARBA00023221"/>
    </source>
</evidence>
<evidence type="ECO:0000256" key="10">
    <source>
        <dbReference type="ARBA" id="ARBA00030944"/>
    </source>
</evidence>
<sequence>MAVTPKGSGAKVRELDVGTTPTRYARGWHCLGLAKSFRDGKPHSVHAFGTKLVVWADSNDDLHVLDAYCRHMGGDLSMGEVKGDDIACPFHDWRWGANGKCTSIPYARRVPPLARTRKWTTLERNGQLFVWHDHERNEPPEEVTIPYIEGPYTDADGTSTEELDSGWTDWTWNSLLIEGANCREIIDNVVDMAHFFYIHYAFPTYFKNVFEGHVATQFLETKGRPDVGVAAKYGGDNLLKSEASYFGPSYMINPLVNIYGGYEIKVVLINCHYPVTQDSFMLQWGLTVEKPKGIDDKTAEKLAKSMTQFFGDGFLQDVEIWKHKSKVENPLLCEEDGPVYQLRRWYEQFYVDVADVTEKMTQRFEFEVDTTKANEAWEAEVEENLRRKREAEQAEEAGAQQAEAGV</sequence>
<dbReference type="Gene3D" id="2.102.10.10">
    <property type="entry name" value="Rieske [2Fe-2S] iron-sulphur domain"/>
    <property type="match status" value="1"/>
</dbReference>
<evidence type="ECO:0000256" key="8">
    <source>
        <dbReference type="ARBA" id="ARBA00023098"/>
    </source>
</evidence>
<feature type="domain" description="Rieske" evidence="18">
    <location>
        <begin position="28"/>
        <end position="130"/>
    </location>
</feature>
<dbReference type="EMBL" id="MUMY01000004">
    <property type="protein sequence ID" value="ONM49539.1"/>
    <property type="molecule type" value="Genomic_DNA"/>
</dbReference>
<keyword evidence="4" id="KW-0442">Lipid degradation</keyword>
<feature type="compositionally biased region" description="Basic and acidic residues" evidence="17">
    <location>
        <begin position="383"/>
        <end position="392"/>
    </location>
</feature>
<comment type="catalytic activity">
    <reaction evidence="12">
        <text>androsta-1,4-diene-3,17-dione + 2 reduced [2Fe-2S]-[ferredoxin] + O2 + 2 H(+) = 9alpha-hydroxyandrosta-1,4-diene-3,17-dione + 2 oxidized [2Fe-2S]-[ferredoxin] + H2O</text>
        <dbReference type="Rhea" id="RHEA:32199"/>
        <dbReference type="Rhea" id="RHEA-COMP:10000"/>
        <dbReference type="Rhea" id="RHEA-COMP:10001"/>
        <dbReference type="ChEBI" id="CHEBI:15377"/>
        <dbReference type="ChEBI" id="CHEBI:15378"/>
        <dbReference type="ChEBI" id="CHEBI:15379"/>
        <dbReference type="ChEBI" id="CHEBI:33737"/>
        <dbReference type="ChEBI" id="CHEBI:33738"/>
        <dbReference type="ChEBI" id="CHEBI:40799"/>
        <dbReference type="ChEBI" id="CHEBI:63641"/>
        <dbReference type="EC" id="1.14.15.30"/>
    </reaction>
</comment>
<keyword evidence="2" id="KW-0001">2Fe-2S</keyword>
<dbReference type="STRING" id="1538463.B0T36_18875"/>